<dbReference type="InParanoid" id="A0A251SF37"/>
<evidence type="ECO:0000313" key="1">
    <source>
        <dbReference type="EMBL" id="OTF97142.1"/>
    </source>
</evidence>
<name>A0A251SF37_HELAN</name>
<evidence type="ECO:0000313" key="2">
    <source>
        <dbReference type="Proteomes" id="UP000215914"/>
    </source>
</evidence>
<gene>
    <name evidence="1" type="ORF">HannXRQ_Chr14g0431331</name>
</gene>
<dbReference type="AlphaFoldDB" id="A0A251SF37"/>
<organism evidence="1 2">
    <name type="scientific">Helianthus annuus</name>
    <name type="common">Common sunflower</name>
    <dbReference type="NCBI Taxonomy" id="4232"/>
    <lineage>
        <taxon>Eukaryota</taxon>
        <taxon>Viridiplantae</taxon>
        <taxon>Streptophyta</taxon>
        <taxon>Embryophyta</taxon>
        <taxon>Tracheophyta</taxon>
        <taxon>Spermatophyta</taxon>
        <taxon>Magnoliopsida</taxon>
        <taxon>eudicotyledons</taxon>
        <taxon>Gunneridae</taxon>
        <taxon>Pentapetalae</taxon>
        <taxon>asterids</taxon>
        <taxon>campanulids</taxon>
        <taxon>Asterales</taxon>
        <taxon>Asteraceae</taxon>
        <taxon>Asteroideae</taxon>
        <taxon>Heliantheae alliance</taxon>
        <taxon>Heliantheae</taxon>
        <taxon>Helianthus</taxon>
    </lineage>
</organism>
<accession>A0A251SF37</accession>
<proteinExistence type="predicted"/>
<dbReference type="Proteomes" id="UP000215914">
    <property type="component" value="Chromosome 14"/>
</dbReference>
<keyword evidence="2" id="KW-1185">Reference proteome</keyword>
<dbReference type="EMBL" id="CM007903">
    <property type="protein sequence ID" value="OTF97142.1"/>
    <property type="molecule type" value="Genomic_DNA"/>
</dbReference>
<reference evidence="2" key="1">
    <citation type="journal article" date="2017" name="Nature">
        <title>The sunflower genome provides insights into oil metabolism, flowering and Asterid evolution.</title>
        <authorList>
            <person name="Badouin H."/>
            <person name="Gouzy J."/>
            <person name="Grassa C.J."/>
            <person name="Murat F."/>
            <person name="Staton S.E."/>
            <person name="Cottret L."/>
            <person name="Lelandais-Briere C."/>
            <person name="Owens G.L."/>
            <person name="Carrere S."/>
            <person name="Mayjonade B."/>
            <person name="Legrand L."/>
            <person name="Gill N."/>
            <person name="Kane N.C."/>
            <person name="Bowers J.E."/>
            <person name="Hubner S."/>
            <person name="Bellec A."/>
            <person name="Berard A."/>
            <person name="Berges H."/>
            <person name="Blanchet N."/>
            <person name="Boniface M.C."/>
            <person name="Brunel D."/>
            <person name="Catrice O."/>
            <person name="Chaidir N."/>
            <person name="Claudel C."/>
            <person name="Donnadieu C."/>
            <person name="Faraut T."/>
            <person name="Fievet G."/>
            <person name="Helmstetter N."/>
            <person name="King M."/>
            <person name="Knapp S.J."/>
            <person name="Lai Z."/>
            <person name="Le Paslier M.C."/>
            <person name="Lippi Y."/>
            <person name="Lorenzon L."/>
            <person name="Mandel J.R."/>
            <person name="Marage G."/>
            <person name="Marchand G."/>
            <person name="Marquand E."/>
            <person name="Bret-Mestries E."/>
            <person name="Morien E."/>
            <person name="Nambeesan S."/>
            <person name="Nguyen T."/>
            <person name="Pegot-Espagnet P."/>
            <person name="Pouilly N."/>
            <person name="Raftis F."/>
            <person name="Sallet E."/>
            <person name="Schiex T."/>
            <person name="Thomas J."/>
            <person name="Vandecasteele C."/>
            <person name="Vares D."/>
            <person name="Vear F."/>
            <person name="Vautrin S."/>
            <person name="Crespi M."/>
            <person name="Mangin B."/>
            <person name="Burke J.M."/>
            <person name="Salse J."/>
            <person name="Munos S."/>
            <person name="Vincourt P."/>
            <person name="Rieseberg L.H."/>
            <person name="Langlade N.B."/>
        </authorList>
    </citation>
    <scope>NUCLEOTIDE SEQUENCE [LARGE SCALE GENOMIC DNA]</scope>
    <source>
        <strain evidence="2">cv. SF193</strain>
    </source>
</reference>
<protein>
    <submittedName>
        <fullName evidence="1">Uncharacterized protein</fullName>
    </submittedName>
</protein>
<sequence>MIRTRRDSRFTSESNSFLGILVLVRFQKKNTSETIGVTTKPRYVPDNLSCSSSWNSPFLLVRYLQEIATQPLLIDQYSRKQARMVFECFGCLLAYRGIK</sequence>